<keyword evidence="1" id="KW-0812">Transmembrane</keyword>
<gene>
    <name evidence="2" type="ORF">VCHENC02_2866</name>
</gene>
<dbReference type="Proteomes" id="UP000008367">
    <property type="component" value="Unassembled WGS sequence"/>
</dbReference>
<feature type="non-terminal residue" evidence="2">
    <location>
        <position position="34"/>
    </location>
</feature>
<evidence type="ECO:0000313" key="3">
    <source>
        <dbReference type="Proteomes" id="UP000008367"/>
    </source>
</evidence>
<feature type="transmembrane region" description="Helical" evidence="1">
    <location>
        <begin position="9"/>
        <end position="30"/>
    </location>
</feature>
<accession>A0A454CYK7</accession>
<reference evidence="2 3" key="1">
    <citation type="submission" date="2012-10" db="EMBL/GenBank/DDBJ databases">
        <title>Genome sequence of Vibrio Cholerae HENC-02.</title>
        <authorList>
            <person name="Eppinger M."/>
            <person name="Hasan N.A."/>
            <person name="Sengamalay N."/>
            <person name="Hine E."/>
            <person name="Su Q."/>
            <person name="Daugherty S.C."/>
            <person name="Young S."/>
            <person name="Sadzewicz L."/>
            <person name="Tallon L."/>
            <person name="Cebula T.A."/>
            <person name="Ravel J."/>
            <person name="Colwell R.R."/>
        </authorList>
    </citation>
    <scope>NUCLEOTIDE SEQUENCE [LARGE SCALE GENOMIC DNA]</scope>
    <source>
        <strain evidence="2 3">HENC-02</strain>
    </source>
</reference>
<comment type="caution">
    <text evidence="2">The sequence shown here is derived from an EMBL/GenBank/DDBJ whole genome shotgun (WGS) entry which is preliminary data.</text>
</comment>
<keyword evidence="1" id="KW-0472">Membrane</keyword>
<evidence type="ECO:0000313" key="2">
    <source>
        <dbReference type="EMBL" id="EKM31495.1"/>
    </source>
</evidence>
<proteinExistence type="predicted"/>
<sequence length="34" mass="4013">MKRIYLESFLGLIILFVASLIGYEIIVYQLNTDY</sequence>
<dbReference type="AlphaFoldDB" id="A0A454CYK7"/>
<organism evidence="2 3">
    <name type="scientific">Vibrio harveyi</name>
    <name type="common">Beneckea harveyi</name>
    <dbReference type="NCBI Taxonomy" id="669"/>
    <lineage>
        <taxon>Bacteria</taxon>
        <taxon>Pseudomonadati</taxon>
        <taxon>Pseudomonadota</taxon>
        <taxon>Gammaproteobacteria</taxon>
        <taxon>Vibrionales</taxon>
        <taxon>Vibrionaceae</taxon>
        <taxon>Vibrio</taxon>
    </lineage>
</organism>
<protein>
    <submittedName>
        <fullName evidence="2">Putative membrane protein</fullName>
    </submittedName>
</protein>
<dbReference type="EMBL" id="AJSR01001164">
    <property type="protein sequence ID" value="EKM31495.1"/>
    <property type="molecule type" value="Genomic_DNA"/>
</dbReference>
<keyword evidence="1" id="KW-1133">Transmembrane helix</keyword>
<evidence type="ECO:0000256" key="1">
    <source>
        <dbReference type="SAM" id="Phobius"/>
    </source>
</evidence>
<name>A0A454CYK7_VIBHA</name>